<dbReference type="PRINTS" id="PR00368">
    <property type="entry name" value="FADPNR"/>
</dbReference>
<keyword evidence="6" id="KW-1185">Reference proteome</keyword>
<protein>
    <submittedName>
        <fullName evidence="5">Thioredoxin reductase</fullName>
    </submittedName>
</protein>
<dbReference type="GO" id="GO:0004791">
    <property type="term" value="F:thioredoxin-disulfide reductase (NADPH) activity"/>
    <property type="evidence" value="ECO:0007669"/>
    <property type="project" value="UniProtKB-EC"/>
</dbReference>
<dbReference type="InterPro" id="IPR036188">
    <property type="entry name" value="FAD/NAD-bd_sf"/>
</dbReference>
<keyword evidence="1" id="KW-0285">Flavoprotein</keyword>
<proteinExistence type="predicted"/>
<evidence type="ECO:0000259" key="4">
    <source>
        <dbReference type="Pfam" id="PF07992"/>
    </source>
</evidence>
<evidence type="ECO:0000256" key="1">
    <source>
        <dbReference type="ARBA" id="ARBA00022630"/>
    </source>
</evidence>
<dbReference type="InterPro" id="IPR023753">
    <property type="entry name" value="FAD/NAD-binding_dom"/>
</dbReference>
<dbReference type="AlphaFoldDB" id="A0A1I3QWP4"/>
<sequence>MEDKYDVVVIGGGAAGLAGALALTRARRSVLVVDSGEPRNAPAGHIHNYLGREGTPPRELLTIGREEVAGYGGEFADAKVTAAEALSHNHFRVTLDTGQAVVARRLLITTGLVDELPAIPGVAERFGNDVLHCPYCHGWEVRDQAIGVIASGPAAVHQALLWRQWTRDLVLFRHTAGDFGDEAREQLAARDIRVVEGEVAAVETSDDRLTGVRLATGEVVPRQAVVVGTHMTARSELLVSLGLETAEQSVFGQVMGTYVPADPTGKTAVPGVWVAGNVTNLGAQVIVAAGAGLGAGAAINNDLMVEDTTRAVEQRAAAAVERQVSELVLGDRRHGM</sequence>
<dbReference type="PANTHER" id="PTHR48105">
    <property type="entry name" value="THIOREDOXIN REDUCTASE 1-RELATED-RELATED"/>
    <property type="match status" value="1"/>
</dbReference>
<feature type="domain" description="FAD/NAD(P)-binding" evidence="4">
    <location>
        <begin position="5"/>
        <end position="292"/>
    </location>
</feature>
<name>A0A1I3QWP4_9PSEU</name>
<dbReference type="STRING" id="115433.SAMN05421835_10532"/>
<evidence type="ECO:0000313" key="5">
    <source>
        <dbReference type="EMBL" id="SFJ38498.1"/>
    </source>
</evidence>
<accession>A0A1I3QWP4</accession>
<evidence type="ECO:0000313" key="6">
    <source>
        <dbReference type="Proteomes" id="UP000199025"/>
    </source>
</evidence>
<keyword evidence="2" id="KW-0560">Oxidoreductase</keyword>
<dbReference type="SUPFAM" id="SSF51905">
    <property type="entry name" value="FAD/NAD(P)-binding domain"/>
    <property type="match status" value="1"/>
</dbReference>
<dbReference type="OrthoDB" id="9786503at2"/>
<evidence type="ECO:0000256" key="2">
    <source>
        <dbReference type="ARBA" id="ARBA00023002"/>
    </source>
</evidence>
<dbReference type="InterPro" id="IPR050097">
    <property type="entry name" value="Ferredoxin-NADP_redctase_2"/>
</dbReference>
<gene>
    <name evidence="5" type="ORF">SAMN05421835_10532</name>
</gene>
<dbReference type="PRINTS" id="PR00469">
    <property type="entry name" value="PNDRDTASEII"/>
</dbReference>
<dbReference type="RefSeq" id="WP_091505703.1">
    <property type="nucleotide sequence ID" value="NZ_FORP01000005.1"/>
</dbReference>
<dbReference type="Proteomes" id="UP000199025">
    <property type="component" value="Unassembled WGS sequence"/>
</dbReference>
<dbReference type="EMBL" id="FORP01000005">
    <property type="protein sequence ID" value="SFJ38498.1"/>
    <property type="molecule type" value="Genomic_DNA"/>
</dbReference>
<dbReference type="Gene3D" id="3.50.50.60">
    <property type="entry name" value="FAD/NAD(P)-binding domain"/>
    <property type="match status" value="2"/>
</dbReference>
<evidence type="ECO:0000256" key="3">
    <source>
        <dbReference type="ARBA" id="ARBA00048132"/>
    </source>
</evidence>
<reference evidence="5 6" key="1">
    <citation type="submission" date="2016-10" db="EMBL/GenBank/DDBJ databases">
        <authorList>
            <person name="de Groot N.N."/>
        </authorList>
    </citation>
    <scope>NUCLEOTIDE SEQUENCE [LARGE SCALE GENOMIC DNA]</scope>
    <source>
        <strain evidence="5 6">DSM 44468</strain>
    </source>
</reference>
<dbReference type="Pfam" id="PF07992">
    <property type="entry name" value="Pyr_redox_2"/>
    <property type="match status" value="1"/>
</dbReference>
<organism evidence="5 6">
    <name type="scientific">Amycolatopsis sacchari</name>
    <dbReference type="NCBI Taxonomy" id="115433"/>
    <lineage>
        <taxon>Bacteria</taxon>
        <taxon>Bacillati</taxon>
        <taxon>Actinomycetota</taxon>
        <taxon>Actinomycetes</taxon>
        <taxon>Pseudonocardiales</taxon>
        <taxon>Pseudonocardiaceae</taxon>
        <taxon>Amycolatopsis</taxon>
    </lineage>
</organism>
<comment type="catalytic activity">
    <reaction evidence="3">
        <text>[thioredoxin]-dithiol + NADP(+) = [thioredoxin]-disulfide + NADPH + H(+)</text>
        <dbReference type="Rhea" id="RHEA:20345"/>
        <dbReference type="Rhea" id="RHEA-COMP:10698"/>
        <dbReference type="Rhea" id="RHEA-COMP:10700"/>
        <dbReference type="ChEBI" id="CHEBI:15378"/>
        <dbReference type="ChEBI" id="CHEBI:29950"/>
        <dbReference type="ChEBI" id="CHEBI:50058"/>
        <dbReference type="ChEBI" id="CHEBI:57783"/>
        <dbReference type="ChEBI" id="CHEBI:58349"/>
        <dbReference type="EC" id="1.8.1.9"/>
    </reaction>
</comment>